<evidence type="ECO:0000313" key="2">
    <source>
        <dbReference type="EMBL" id="OCF27658.1"/>
    </source>
</evidence>
<gene>
    <name evidence="2" type="ORF">I302_02502</name>
    <name evidence="3" type="ORF">I302_103799</name>
</gene>
<protein>
    <submittedName>
        <fullName evidence="2">Uncharacterized protein</fullName>
    </submittedName>
</protein>
<dbReference type="EMBL" id="CP144542">
    <property type="protein sequence ID" value="WVW81802.1"/>
    <property type="molecule type" value="Genomic_DNA"/>
</dbReference>
<reference evidence="2" key="3">
    <citation type="submission" date="2014-01" db="EMBL/GenBank/DDBJ databases">
        <title>Evolution of pathogenesis and genome organization in the Tremellales.</title>
        <authorList>
            <person name="Cuomo C."/>
            <person name="Litvintseva A."/>
            <person name="Heitman J."/>
            <person name="Chen Y."/>
            <person name="Sun S."/>
            <person name="Springer D."/>
            <person name="Dromer F."/>
            <person name="Young S."/>
            <person name="Zeng Q."/>
            <person name="Chapman S."/>
            <person name="Gujja S."/>
            <person name="Saif S."/>
            <person name="Birren B."/>
        </authorList>
    </citation>
    <scope>NUCLEOTIDE SEQUENCE</scope>
    <source>
        <strain evidence="2">CBS 10118</strain>
    </source>
</reference>
<dbReference type="RefSeq" id="XP_019048728.1">
    <property type="nucleotide sequence ID" value="XM_019189166.1"/>
</dbReference>
<reference evidence="3" key="4">
    <citation type="submission" date="2024-02" db="EMBL/GenBank/DDBJ databases">
        <title>Comparative genomics of Cryptococcus and Kwoniella reveals pathogenesis evolution and contrasting modes of karyotype evolution via chromosome fusion or intercentromeric recombination.</title>
        <authorList>
            <person name="Coelho M.A."/>
            <person name="David-Palma M."/>
            <person name="Shea T."/>
            <person name="Bowers K."/>
            <person name="McGinley-Smith S."/>
            <person name="Mohammad A.W."/>
            <person name="Gnirke A."/>
            <person name="Yurkov A.M."/>
            <person name="Nowrousian M."/>
            <person name="Sun S."/>
            <person name="Cuomo C.A."/>
            <person name="Heitman J."/>
        </authorList>
    </citation>
    <scope>NUCLEOTIDE SEQUENCE</scope>
    <source>
        <strain evidence="3">CBS 10118</strain>
    </source>
</reference>
<dbReference type="VEuPathDB" id="FungiDB:I302_02502"/>
<feature type="compositionally biased region" description="Basic and acidic residues" evidence="1">
    <location>
        <begin position="19"/>
        <end position="29"/>
    </location>
</feature>
<dbReference type="OrthoDB" id="2564739at2759"/>
<dbReference type="Proteomes" id="UP000092730">
    <property type="component" value="Chromosome 2"/>
</dbReference>
<dbReference type="KEGG" id="kbi:30206901"/>
<evidence type="ECO:0000313" key="3">
    <source>
        <dbReference type="EMBL" id="WVW81802.1"/>
    </source>
</evidence>
<sequence length="117" mass="12984">MPVKRELNIEYYNSDQEDDIKPDLSDSHTPKKSRSKPNTNRSPKKDKSKTNPSDVGSDGLSAKARFAVMIVERGIEALKKDEVEAATGLTAVQQRDLVRKDGKGVLRKALMAIAEKM</sequence>
<dbReference type="STRING" id="1296100.A0A1B9G9E3"/>
<feature type="region of interest" description="Disordered" evidence="1">
    <location>
        <begin position="1"/>
        <end position="59"/>
    </location>
</feature>
<dbReference type="AlphaFoldDB" id="A0A1B9G9E3"/>
<name>A0A1B9G9E3_9TREE</name>
<evidence type="ECO:0000256" key="1">
    <source>
        <dbReference type="SAM" id="MobiDB-lite"/>
    </source>
</evidence>
<reference evidence="3" key="2">
    <citation type="submission" date="2013-07" db="EMBL/GenBank/DDBJ databases">
        <authorList>
            <consortium name="The Broad Institute Genome Sequencing Platform"/>
            <person name="Cuomo C."/>
            <person name="Litvintseva A."/>
            <person name="Chen Y."/>
            <person name="Heitman J."/>
            <person name="Sun S."/>
            <person name="Springer D."/>
            <person name="Dromer F."/>
            <person name="Young S.K."/>
            <person name="Zeng Q."/>
            <person name="Gargeya S."/>
            <person name="Fitzgerald M."/>
            <person name="Abouelleil A."/>
            <person name="Alvarado L."/>
            <person name="Berlin A.M."/>
            <person name="Chapman S.B."/>
            <person name="Dewar J."/>
            <person name="Goldberg J."/>
            <person name="Griggs A."/>
            <person name="Gujja S."/>
            <person name="Hansen M."/>
            <person name="Howarth C."/>
            <person name="Imamovic A."/>
            <person name="Larimer J."/>
            <person name="McCowan C."/>
            <person name="Murphy C."/>
            <person name="Pearson M."/>
            <person name="Priest M."/>
            <person name="Roberts A."/>
            <person name="Saif S."/>
            <person name="Shea T."/>
            <person name="Sykes S."/>
            <person name="Wortman J."/>
            <person name="Nusbaum C."/>
            <person name="Birren B."/>
        </authorList>
    </citation>
    <scope>NUCLEOTIDE SEQUENCE</scope>
    <source>
        <strain evidence="3">CBS 10118</strain>
    </source>
</reference>
<dbReference type="EMBL" id="KI894019">
    <property type="protein sequence ID" value="OCF27658.1"/>
    <property type="molecule type" value="Genomic_DNA"/>
</dbReference>
<evidence type="ECO:0000313" key="4">
    <source>
        <dbReference type="Proteomes" id="UP000092730"/>
    </source>
</evidence>
<accession>A0A1B9G9E3</accession>
<proteinExistence type="predicted"/>
<keyword evidence="4" id="KW-1185">Reference proteome</keyword>
<organism evidence="2">
    <name type="scientific">Kwoniella bestiolae CBS 10118</name>
    <dbReference type="NCBI Taxonomy" id="1296100"/>
    <lineage>
        <taxon>Eukaryota</taxon>
        <taxon>Fungi</taxon>
        <taxon>Dikarya</taxon>
        <taxon>Basidiomycota</taxon>
        <taxon>Agaricomycotina</taxon>
        <taxon>Tremellomycetes</taxon>
        <taxon>Tremellales</taxon>
        <taxon>Cryptococcaceae</taxon>
        <taxon>Kwoniella</taxon>
    </lineage>
</organism>
<reference evidence="2" key="1">
    <citation type="submission" date="2013-07" db="EMBL/GenBank/DDBJ databases">
        <title>The Genome Sequence of Cryptococcus bestiolae CBS10118.</title>
        <authorList>
            <consortium name="The Broad Institute Genome Sequencing Platform"/>
            <person name="Cuomo C."/>
            <person name="Litvintseva A."/>
            <person name="Chen Y."/>
            <person name="Heitman J."/>
            <person name="Sun S."/>
            <person name="Springer D."/>
            <person name="Dromer F."/>
            <person name="Young S.K."/>
            <person name="Zeng Q."/>
            <person name="Gargeya S."/>
            <person name="Fitzgerald M."/>
            <person name="Abouelleil A."/>
            <person name="Alvarado L."/>
            <person name="Berlin A.M."/>
            <person name="Chapman S.B."/>
            <person name="Dewar J."/>
            <person name="Goldberg J."/>
            <person name="Griggs A."/>
            <person name="Gujja S."/>
            <person name="Hansen M."/>
            <person name="Howarth C."/>
            <person name="Imamovic A."/>
            <person name="Larimer J."/>
            <person name="McCowan C."/>
            <person name="Murphy C."/>
            <person name="Pearson M."/>
            <person name="Priest M."/>
            <person name="Roberts A."/>
            <person name="Saif S."/>
            <person name="Shea T."/>
            <person name="Sykes S."/>
            <person name="Wortman J."/>
            <person name="Nusbaum C."/>
            <person name="Birren B."/>
        </authorList>
    </citation>
    <scope>NUCLEOTIDE SEQUENCE [LARGE SCALE GENOMIC DNA]</scope>
    <source>
        <strain evidence="2">CBS 10118</strain>
    </source>
</reference>
<dbReference type="GeneID" id="30206901"/>